<dbReference type="GO" id="GO:0005886">
    <property type="term" value="C:plasma membrane"/>
    <property type="evidence" value="ECO:0007669"/>
    <property type="project" value="UniProtKB-SubCell"/>
</dbReference>
<keyword evidence="5 7" id="KW-0472">Membrane</keyword>
<protein>
    <submittedName>
        <fullName evidence="8">Uncharacterized protein</fullName>
    </submittedName>
</protein>
<dbReference type="Pfam" id="PF03631">
    <property type="entry name" value="Virul_fac_BrkB"/>
    <property type="match status" value="1"/>
</dbReference>
<evidence type="ECO:0000256" key="1">
    <source>
        <dbReference type="ARBA" id="ARBA00004651"/>
    </source>
</evidence>
<dbReference type="NCBIfam" id="TIGR00765">
    <property type="entry name" value="yihY_not_rbn"/>
    <property type="match status" value="1"/>
</dbReference>
<dbReference type="Gene3D" id="1.10.10.10">
    <property type="entry name" value="Winged helix-like DNA-binding domain superfamily/Winged helix DNA-binding domain"/>
    <property type="match status" value="1"/>
</dbReference>
<feature type="transmembrane region" description="Helical" evidence="7">
    <location>
        <begin position="68"/>
        <end position="90"/>
    </location>
</feature>
<evidence type="ECO:0000256" key="7">
    <source>
        <dbReference type="SAM" id="Phobius"/>
    </source>
</evidence>
<reference evidence="8 9" key="1">
    <citation type="submission" date="2019-02" db="EMBL/GenBank/DDBJ databases">
        <title>Deep-cultivation of Planctomycetes and their phenomic and genomic characterization uncovers novel biology.</title>
        <authorList>
            <person name="Wiegand S."/>
            <person name="Jogler M."/>
            <person name="Boedeker C."/>
            <person name="Pinto D."/>
            <person name="Vollmers J."/>
            <person name="Rivas-Marin E."/>
            <person name="Kohn T."/>
            <person name="Peeters S.H."/>
            <person name="Heuer A."/>
            <person name="Rast P."/>
            <person name="Oberbeckmann S."/>
            <person name="Bunk B."/>
            <person name="Jeske O."/>
            <person name="Meyerdierks A."/>
            <person name="Storesund J.E."/>
            <person name="Kallscheuer N."/>
            <person name="Luecker S."/>
            <person name="Lage O.M."/>
            <person name="Pohl T."/>
            <person name="Merkel B.J."/>
            <person name="Hornburger P."/>
            <person name="Mueller R.-W."/>
            <person name="Bruemmer F."/>
            <person name="Labrenz M."/>
            <person name="Spormann A.M."/>
            <person name="Op Den Camp H."/>
            <person name="Overmann J."/>
            <person name="Amann R."/>
            <person name="Jetten M.S.M."/>
            <person name="Mascher T."/>
            <person name="Medema M.H."/>
            <person name="Devos D.P."/>
            <person name="Kaster A.-K."/>
            <person name="Ovreas L."/>
            <person name="Rohde M."/>
            <person name="Galperin M.Y."/>
            <person name="Jogler C."/>
        </authorList>
    </citation>
    <scope>NUCLEOTIDE SEQUENCE [LARGE SCALE GENOMIC DNA]</scope>
    <source>
        <strain evidence="8 9">V7</strain>
    </source>
</reference>
<feature type="compositionally biased region" description="Acidic residues" evidence="6">
    <location>
        <begin position="159"/>
        <end position="170"/>
    </location>
</feature>
<evidence type="ECO:0000313" key="8">
    <source>
        <dbReference type="EMBL" id="TWU66641.1"/>
    </source>
</evidence>
<proteinExistence type="predicted"/>
<dbReference type="InterPro" id="IPR036390">
    <property type="entry name" value="WH_DNA-bd_sf"/>
</dbReference>
<accession>A0A5C6FW45</accession>
<organism evidence="8 9">
    <name type="scientific">Crateriforma conspicua</name>
    <dbReference type="NCBI Taxonomy" id="2527996"/>
    <lineage>
        <taxon>Bacteria</taxon>
        <taxon>Pseudomonadati</taxon>
        <taxon>Planctomycetota</taxon>
        <taxon>Planctomycetia</taxon>
        <taxon>Planctomycetales</taxon>
        <taxon>Planctomycetaceae</taxon>
        <taxon>Crateriforma</taxon>
    </lineage>
</organism>
<feature type="region of interest" description="Disordered" evidence="6">
    <location>
        <begin position="117"/>
        <end position="275"/>
    </location>
</feature>
<sequence length="622" mass="68297">MCFGIGPCPSRSWPSELSEYWNYLLDAVRRPREQLTRGQHQVRYAWDLAVHCGRQLNRHRAEGMAAELTYRTIFSLIPVVVLGLVMFRVFGGLEDVQNRVENQLYSFFGVPEIPEDYIQRPVGDTDPDIGDQESDRNKVDNQEAADQETVDATLLPGEELVDVDPTDDPIDPAATVADDVQLPPKTDLIDGDSAANGDVDESDSEKALGEKDDPDDPPVAQSDDEARPKSGDGARITDSTDRVVTESDLTNDSTADNESVDGKADPADETAERETALRTRASIRKTLHEVTSKIATVDFASVGVFGLLLFVYAAIALADSVEHLFNRIYDAPSKRPIHIRVAIHWSIITLGSGLLAMSLYLSGQLIAWVGNVDWVGGSAGLAAVVLNHLLSMLASWVLMFLLYALMPNTHVSVRAAAAGAAVSALMWEAAKFGFRVYVAKAVPYSALYGSLGLIPLFLFWIYVTWLIVLFGLILTYTLQMLNGRPLSRDDRERDELPAGDPDWMLPIMTEVAAAFQDGRVVGRQELADRLGLSSRVVREMEQWLVEGGMLRHVSGGAGEDMALTLAKPAEKIPIAQILDLAHEHRPTSNHPAWKTLANLKRAERTAAGDKKLVDLLTFSLKS</sequence>
<evidence type="ECO:0000256" key="6">
    <source>
        <dbReference type="SAM" id="MobiDB-lite"/>
    </source>
</evidence>
<feature type="compositionally biased region" description="Basic and acidic residues" evidence="6">
    <location>
        <begin position="260"/>
        <end position="275"/>
    </location>
</feature>
<feature type="transmembrane region" description="Helical" evidence="7">
    <location>
        <begin position="457"/>
        <end position="478"/>
    </location>
</feature>
<dbReference type="InterPro" id="IPR036388">
    <property type="entry name" value="WH-like_DNA-bd_sf"/>
</dbReference>
<dbReference type="Proteomes" id="UP000316476">
    <property type="component" value="Unassembled WGS sequence"/>
</dbReference>
<dbReference type="SUPFAM" id="SSF46785">
    <property type="entry name" value="Winged helix' DNA-binding domain"/>
    <property type="match status" value="1"/>
</dbReference>
<feature type="transmembrane region" description="Helical" evidence="7">
    <location>
        <begin position="299"/>
        <end position="318"/>
    </location>
</feature>
<dbReference type="AlphaFoldDB" id="A0A5C6FW45"/>
<feature type="compositionally biased region" description="Polar residues" evidence="6">
    <location>
        <begin position="247"/>
        <end position="257"/>
    </location>
</feature>
<keyword evidence="4 7" id="KW-1133">Transmembrane helix</keyword>
<keyword evidence="2" id="KW-1003">Cell membrane</keyword>
<name>A0A5C6FW45_9PLAN</name>
<feature type="transmembrane region" description="Helical" evidence="7">
    <location>
        <begin position="339"/>
        <end position="361"/>
    </location>
</feature>
<comment type="caution">
    <text evidence="8">The sequence shown here is derived from an EMBL/GenBank/DDBJ whole genome shotgun (WGS) entry which is preliminary data.</text>
</comment>
<feature type="transmembrane region" description="Helical" evidence="7">
    <location>
        <begin position="381"/>
        <end position="403"/>
    </location>
</feature>
<comment type="subcellular location">
    <subcellularLocation>
        <location evidence="1">Cell membrane</location>
        <topology evidence="1">Multi-pass membrane protein</topology>
    </subcellularLocation>
</comment>
<evidence type="ECO:0000256" key="4">
    <source>
        <dbReference type="ARBA" id="ARBA00022989"/>
    </source>
</evidence>
<keyword evidence="3 7" id="KW-0812">Transmembrane</keyword>
<gene>
    <name evidence="8" type="ORF">V7x_22110</name>
</gene>
<dbReference type="InterPro" id="IPR017039">
    <property type="entry name" value="Virul_fac_BrkB"/>
</dbReference>
<dbReference type="PANTHER" id="PTHR30213">
    <property type="entry name" value="INNER MEMBRANE PROTEIN YHJD"/>
    <property type="match status" value="1"/>
</dbReference>
<evidence type="ECO:0000256" key="2">
    <source>
        <dbReference type="ARBA" id="ARBA00022475"/>
    </source>
</evidence>
<evidence type="ECO:0000313" key="9">
    <source>
        <dbReference type="Proteomes" id="UP000316476"/>
    </source>
</evidence>
<feature type="compositionally biased region" description="Low complexity" evidence="6">
    <location>
        <begin position="171"/>
        <end position="180"/>
    </location>
</feature>
<dbReference type="PANTHER" id="PTHR30213:SF0">
    <property type="entry name" value="UPF0761 MEMBRANE PROTEIN YIHY"/>
    <property type="match status" value="1"/>
</dbReference>
<dbReference type="EMBL" id="SJPZ01000001">
    <property type="protein sequence ID" value="TWU66641.1"/>
    <property type="molecule type" value="Genomic_DNA"/>
</dbReference>
<evidence type="ECO:0000256" key="3">
    <source>
        <dbReference type="ARBA" id="ARBA00022692"/>
    </source>
</evidence>
<evidence type="ECO:0000256" key="5">
    <source>
        <dbReference type="ARBA" id="ARBA00023136"/>
    </source>
</evidence>
<feature type="transmembrane region" description="Helical" evidence="7">
    <location>
        <begin position="415"/>
        <end position="437"/>
    </location>
</feature>